<dbReference type="PANTHER" id="PTHR37984">
    <property type="entry name" value="PROTEIN CBG26694"/>
    <property type="match status" value="1"/>
</dbReference>
<dbReference type="GO" id="GO:0016787">
    <property type="term" value="F:hydrolase activity"/>
    <property type="evidence" value="ECO:0007669"/>
    <property type="project" value="UniProtKB-KW"/>
</dbReference>
<dbReference type="Gene3D" id="2.40.70.10">
    <property type="entry name" value="Acid Proteases"/>
    <property type="match status" value="1"/>
</dbReference>
<organism evidence="9 10">
    <name type="scientific">Austropuccinia psidii MF-1</name>
    <dbReference type="NCBI Taxonomy" id="1389203"/>
    <lineage>
        <taxon>Eukaryota</taxon>
        <taxon>Fungi</taxon>
        <taxon>Dikarya</taxon>
        <taxon>Basidiomycota</taxon>
        <taxon>Pucciniomycotina</taxon>
        <taxon>Pucciniomycetes</taxon>
        <taxon>Pucciniales</taxon>
        <taxon>Sphaerophragmiaceae</taxon>
        <taxon>Austropuccinia</taxon>
    </lineage>
</organism>
<dbReference type="AlphaFoldDB" id="A0A9Q3EUM5"/>
<evidence type="ECO:0000313" key="9">
    <source>
        <dbReference type="EMBL" id="MBW0527329.1"/>
    </source>
</evidence>
<keyword evidence="1" id="KW-0808">Transferase</keyword>
<dbReference type="InterPro" id="IPR050951">
    <property type="entry name" value="Retrovirus_Pol_polyprotein"/>
</dbReference>
<evidence type="ECO:0000256" key="3">
    <source>
        <dbReference type="ARBA" id="ARBA00022722"/>
    </source>
</evidence>
<evidence type="ECO:0000256" key="1">
    <source>
        <dbReference type="ARBA" id="ARBA00022679"/>
    </source>
</evidence>
<dbReference type="SUPFAM" id="SSF56672">
    <property type="entry name" value="DNA/RNA polymerases"/>
    <property type="match status" value="1"/>
</dbReference>
<feature type="domain" description="Reverse transcriptase RNase H-like" evidence="7">
    <location>
        <begin position="190"/>
        <end position="294"/>
    </location>
</feature>
<gene>
    <name evidence="9" type="ORF">O181_067044</name>
</gene>
<evidence type="ECO:0000259" key="8">
    <source>
        <dbReference type="Pfam" id="PF17921"/>
    </source>
</evidence>
<reference evidence="9" key="1">
    <citation type="submission" date="2021-03" db="EMBL/GenBank/DDBJ databases">
        <title>Draft genome sequence of rust myrtle Austropuccinia psidii MF-1, a brazilian biotype.</title>
        <authorList>
            <person name="Quecine M.C."/>
            <person name="Pachon D.M.R."/>
            <person name="Bonatelli M.L."/>
            <person name="Correr F.H."/>
            <person name="Franceschini L.M."/>
            <person name="Leite T.F."/>
            <person name="Margarido G.R.A."/>
            <person name="Almeida C.A."/>
            <person name="Ferrarezi J.A."/>
            <person name="Labate C.A."/>
        </authorList>
    </citation>
    <scope>NUCLEOTIDE SEQUENCE</scope>
    <source>
        <strain evidence="9">MF-1</strain>
    </source>
</reference>
<keyword evidence="10" id="KW-1185">Reference proteome</keyword>
<dbReference type="Proteomes" id="UP000765509">
    <property type="component" value="Unassembled WGS sequence"/>
</dbReference>
<protein>
    <recommendedName>
        <fullName evidence="11">Integrase zinc-binding domain-containing protein</fullName>
    </recommendedName>
</protein>
<evidence type="ECO:0000313" key="10">
    <source>
        <dbReference type="Proteomes" id="UP000765509"/>
    </source>
</evidence>
<comment type="caution">
    <text evidence="9">The sequence shown here is derived from an EMBL/GenBank/DDBJ whole genome shotgun (WGS) entry which is preliminary data.</text>
</comment>
<dbReference type="OrthoDB" id="2505288at2759"/>
<dbReference type="InterPro" id="IPR043502">
    <property type="entry name" value="DNA/RNA_pol_sf"/>
</dbReference>
<keyword evidence="5" id="KW-0378">Hydrolase</keyword>
<keyword evidence="4" id="KW-0255">Endonuclease</keyword>
<proteinExistence type="predicted"/>
<dbReference type="GO" id="GO:0003964">
    <property type="term" value="F:RNA-directed DNA polymerase activity"/>
    <property type="evidence" value="ECO:0007669"/>
    <property type="project" value="UniProtKB-KW"/>
</dbReference>
<evidence type="ECO:0000256" key="6">
    <source>
        <dbReference type="ARBA" id="ARBA00022918"/>
    </source>
</evidence>
<dbReference type="PANTHER" id="PTHR37984:SF5">
    <property type="entry name" value="PROTEIN NYNRIN-LIKE"/>
    <property type="match status" value="1"/>
</dbReference>
<name>A0A9Q3EUM5_9BASI</name>
<dbReference type="InterPro" id="IPR041588">
    <property type="entry name" value="Integrase_H2C2"/>
</dbReference>
<dbReference type="InterPro" id="IPR041373">
    <property type="entry name" value="RT_RNaseH"/>
</dbReference>
<sequence>MVELSPFPSFAWEFLVIDTPKGEDLILGFDFLNHFNESIDWRKGLITFNPDHKDYYNPSEYFSNDLSSATSCAALSLLSSRDEVFKEIQDVVEDNSVPSLHLFFGNMDLPPSSYHDSLEELWDEEKEPEEVETVIKVFPLVYHQYLDVFSKVKAEKPPPHCACDHHIKLEESLPPSVSPTQRGFHHFSNLSLPTIVETNASDYALGAVLNKASDSGKHPIAFNSCKLIPSELNYEIHDKEPLGVVRDLKCWRVFLLSLSSSFEVLTYYSPLQYFMFSKVLTHCQACWAEFLPEFCFSITYRPGHLATLLDALSCWDDIYLEKGLDLISKNPMNFKRLIKQDEVQLSRYFAVKVESFTYLIDSIQKALWQYSQYRSILQELGKGKSVQGYSLDSSSQLLLFKDQVVVPNDSTVQLSILQKHHDSPLTGHPGQEKTLKLVKRDFHWSSMT</sequence>
<dbReference type="Gene3D" id="1.10.340.70">
    <property type="match status" value="1"/>
</dbReference>
<feature type="domain" description="Integrase zinc-binding" evidence="8">
    <location>
        <begin position="410"/>
        <end position="448"/>
    </location>
</feature>
<evidence type="ECO:0000259" key="7">
    <source>
        <dbReference type="Pfam" id="PF17917"/>
    </source>
</evidence>
<keyword evidence="3" id="KW-0540">Nuclease</keyword>
<dbReference type="Pfam" id="PF17921">
    <property type="entry name" value="Integrase_H2C2"/>
    <property type="match status" value="1"/>
</dbReference>
<accession>A0A9Q3EUM5</accession>
<keyword evidence="2" id="KW-0548">Nucleotidyltransferase</keyword>
<dbReference type="InterPro" id="IPR021109">
    <property type="entry name" value="Peptidase_aspartic_dom_sf"/>
</dbReference>
<keyword evidence="6" id="KW-0695">RNA-directed DNA polymerase</keyword>
<evidence type="ECO:0000256" key="4">
    <source>
        <dbReference type="ARBA" id="ARBA00022759"/>
    </source>
</evidence>
<evidence type="ECO:0000256" key="2">
    <source>
        <dbReference type="ARBA" id="ARBA00022695"/>
    </source>
</evidence>
<evidence type="ECO:0008006" key="11">
    <source>
        <dbReference type="Google" id="ProtNLM"/>
    </source>
</evidence>
<evidence type="ECO:0000256" key="5">
    <source>
        <dbReference type="ARBA" id="ARBA00022801"/>
    </source>
</evidence>
<dbReference type="Pfam" id="PF17917">
    <property type="entry name" value="RT_RNaseH"/>
    <property type="match status" value="1"/>
</dbReference>
<dbReference type="GO" id="GO:0004519">
    <property type="term" value="F:endonuclease activity"/>
    <property type="evidence" value="ECO:0007669"/>
    <property type="project" value="UniProtKB-KW"/>
</dbReference>
<dbReference type="CDD" id="cd09274">
    <property type="entry name" value="RNase_HI_RT_Ty3"/>
    <property type="match status" value="1"/>
</dbReference>
<dbReference type="EMBL" id="AVOT02033435">
    <property type="protein sequence ID" value="MBW0527329.1"/>
    <property type="molecule type" value="Genomic_DNA"/>
</dbReference>